<reference evidence="2 3" key="1">
    <citation type="journal article" date="2013" name="Genome Biol.">
        <title>The genome sequence of the most widely cultivated cacao type and its use to identify candidate genes regulating pod color.</title>
        <authorList>
            <person name="Motamayor J.C."/>
            <person name="Mockaitis K."/>
            <person name="Schmutz J."/>
            <person name="Haiminen N."/>
            <person name="Iii D.L."/>
            <person name="Cornejo O."/>
            <person name="Findley S.D."/>
            <person name="Zheng P."/>
            <person name="Utro F."/>
            <person name="Royaert S."/>
            <person name="Saski C."/>
            <person name="Jenkins J."/>
            <person name="Podicheti R."/>
            <person name="Zhao M."/>
            <person name="Scheffler B.E."/>
            <person name="Stack J.C."/>
            <person name="Feltus F.A."/>
            <person name="Mustiga G.M."/>
            <person name="Amores F."/>
            <person name="Phillips W."/>
            <person name="Marelli J.P."/>
            <person name="May G.D."/>
            <person name="Shapiro H."/>
            <person name="Ma J."/>
            <person name="Bustamante C.D."/>
            <person name="Schnell R.J."/>
            <person name="Main D."/>
            <person name="Gilbert D."/>
            <person name="Parida L."/>
            <person name="Kuhn D.N."/>
        </authorList>
    </citation>
    <scope>NUCLEOTIDE SEQUENCE [LARGE SCALE GENOMIC DNA]</scope>
    <source>
        <strain evidence="3">cv. Matina 1-6</strain>
    </source>
</reference>
<evidence type="ECO:0000256" key="1">
    <source>
        <dbReference type="SAM" id="Phobius"/>
    </source>
</evidence>
<dbReference type="HOGENOM" id="CLU_1443410_0_0_1"/>
<accession>A0A061DZW9</accession>
<protein>
    <submittedName>
        <fullName evidence="2">Uncharacterized protein</fullName>
    </submittedName>
</protein>
<feature type="transmembrane region" description="Helical" evidence="1">
    <location>
        <begin position="73"/>
        <end position="94"/>
    </location>
</feature>
<evidence type="ECO:0000313" key="2">
    <source>
        <dbReference type="EMBL" id="EOX98324.1"/>
    </source>
</evidence>
<proteinExistence type="predicted"/>
<dbReference type="AlphaFoldDB" id="A0A061DZW9"/>
<keyword evidence="3" id="KW-1185">Reference proteome</keyword>
<evidence type="ECO:0000313" key="3">
    <source>
        <dbReference type="Proteomes" id="UP000026915"/>
    </source>
</evidence>
<dbReference type="Gramene" id="EOX98324">
    <property type="protein sequence ID" value="EOX98324"/>
    <property type="gene ID" value="TCM_007111"/>
</dbReference>
<sequence>MFFSLSQTHVLSEIEKSPCQPILTFSITDFAGLAWVACQGCYLVTTSPLDVNKYDLKLYSSFSLKGQCPLQEINVLSVVNSYLLTIGIFFSMLTGCGSPFINYLEECGCISIVWSYGFTFEVMIIECLMLKLQCLFLKWCPHTILFIYFFLSELGNLSWLTYINFYIFLKARLTFYITDLCRFYLQGR</sequence>
<dbReference type="Proteomes" id="UP000026915">
    <property type="component" value="Chromosome 2"/>
</dbReference>
<name>A0A061DZW9_THECC</name>
<keyword evidence="1" id="KW-1133">Transmembrane helix</keyword>
<dbReference type="InParanoid" id="A0A061DZW9"/>
<keyword evidence="1" id="KW-0812">Transmembrane</keyword>
<keyword evidence="1" id="KW-0472">Membrane</keyword>
<organism evidence="2 3">
    <name type="scientific">Theobroma cacao</name>
    <name type="common">Cacao</name>
    <name type="synonym">Cocoa</name>
    <dbReference type="NCBI Taxonomy" id="3641"/>
    <lineage>
        <taxon>Eukaryota</taxon>
        <taxon>Viridiplantae</taxon>
        <taxon>Streptophyta</taxon>
        <taxon>Embryophyta</taxon>
        <taxon>Tracheophyta</taxon>
        <taxon>Spermatophyta</taxon>
        <taxon>Magnoliopsida</taxon>
        <taxon>eudicotyledons</taxon>
        <taxon>Gunneridae</taxon>
        <taxon>Pentapetalae</taxon>
        <taxon>rosids</taxon>
        <taxon>malvids</taxon>
        <taxon>Malvales</taxon>
        <taxon>Malvaceae</taxon>
        <taxon>Byttnerioideae</taxon>
        <taxon>Theobroma</taxon>
    </lineage>
</organism>
<gene>
    <name evidence="2" type="ORF">TCM_007111</name>
</gene>
<dbReference type="EMBL" id="CM001880">
    <property type="protein sequence ID" value="EOX98324.1"/>
    <property type="molecule type" value="Genomic_DNA"/>
</dbReference>